<dbReference type="SUPFAM" id="SSF52499">
    <property type="entry name" value="Isochorismatase-like hydrolases"/>
    <property type="match status" value="1"/>
</dbReference>
<dbReference type="Gene3D" id="3.40.50.850">
    <property type="entry name" value="Isochorismatase-like"/>
    <property type="match status" value="1"/>
</dbReference>
<dbReference type="Pfam" id="PF00857">
    <property type="entry name" value="Isochorismatase"/>
    <property type="match status" value="1"/>
</dbReference>
<feature type="domain" description="Isochorismatase-like" evidence="2">
    <location>
        <begin position="31"/>
        <end position="208"/>
    </location>
</feature>
<dbReference type="PANTHER" id="PTHR43540">
    <property type="entry name" value="PEROXYUREIDOACRYLATE/UREIDOACRYLATE AMIDOHYDROLASE-RELATED"/>
    <property type="match status" value="1"/>
</dbReference>
<dbReference type="AlphaFoldDB" id="A0A650GDZ5"/>
<dbReference type="PANTHER" id="PTHR43540:SF1">
    <property type="entry name" value="ISOCHORISMATASE HYDROLASE"/>
    <property type="match status" value="1"/>
</dbReference>
<organism evidence="3 4">
    <name type="scientific">Janibacter melonis</name>
    <dbReference type="NCBI Taxonomy" id="262209"/>
    <lineage>
        <taxon>Bacteria</taxon>
        <taxon>Bacillati</taxon>
        <taxon>Actinomycetota</taxon>
        <taxon>Actinomycetes</taxon>
        <taxon>Micrococcales</taxon>
        <taxon>Intrasporangiaceae</taxon>
        <taxon>Janibacter</taxon>
    </lineage>
</organism>
<dbReference type="InterPro" id="IPR050272">
    <property type="entry name" value="Isochorismatase-like_hydrls"/>
</dbReference>
<reference evidence="3 4" key="1">
    <citation type="submission" date="2019-09" db="EMBL/GenBank/DDBJ databases">
        <title>Complete Genome Sequence of Janibacter melonis M714 with both human health impact and industrial applications.</title>
        <authorList>
            <person name="Jin M."/>
            <person name="Zhao Q.R."/>
        </authorList>
    </citation>
    <scope>NUCLEOTIDE SEQUENCE [LARGE SCALE GENOMIC DNA]</scope>
    <source>
        <strain evidence="3 4">M714</strain>
    </source>
</reference>
<gene>
    <name evidence="3" type="ORF">EEW87_17250</name>
</gene>
<dbReference type="GO" id="GO:0016787">
    <property type="term" value="F:hydrolase activity"/>
    <property type="evidence" value="ECO:0007669"/>
    <property type="project" value="UniProtKB-KW"/>
</dbReference>
<dbReference type="KEGG" id="jme:EEW87_17250"/>
<dbReference type="GeneID" id="59162808"/>
<keyword evidence="1" id="KW-0378">Hydrolase</keyword>
<dbReference type="EMBL" id="CP044548">
    <property type="protein sequence ID" value="QGX08638.1"/>
    <property type="molecule type" value="Genomic_DNA"/>
</dbReference>
<dbReference type="Proteomes" id="UP000271708">
    <property type="component" value="Chromosome"/>
</dbReference>
<accession>A0A650GDZ5</accession>
<dbReference type="InterPro" id="IPR036380">
    <property type="entry name" value="Isochorismatase-like_sf"/>
</dbReference>
<evidence type="ECO:0000313" key="3">
    <source>
        <dbReference type="EMBL" id="QGX08638.1"/>
    </source>
</evidence>
<name>A0A650GDZ5_9MICO</name>
<evidence type="ECO:0000256" key="1">
    <source>
        <dbReference type="ARBA" id="ARBA00022801"/>
    </source>
</evidence>
<protein>
    <submittedName>
        <fullName evidence="3">Isochorismatase family protein</fullName>
    </submittedName>
</protein>
<dbReference type="RefSeq" id="WP_123092653.1">
    <property type="nucleotide sequence ID" value="NZ_CAJGVC010000001.1"/>
</dbReference>
<evidence type="ECO:0000313" key="4">
    <source>
        <dbReference type="Proteomes" id="UP000271708"/>
    </source>
</evidence>
<dbReference type="InterPro" id="IPR000868">
    <property type="entry name" value="Isochorismatase-like_dom"/>
</dbReference>
<evidence type="ECO:0000259" key="2">
    <source>
        <dbReference type="Pfam" id="PF00857"/>
    </source>
</evidence>
<proteinExistence type="predicted"/>
<sequence length="224" mass="23331">MGEQDVHDASTLATYDRAGWGGSVVRGPRPALVVIDLTRGFTEPGFDAGADLTDVVAATQRLVDVAHRQGHPVIWTRIVYSPAEVRPGAIAWLTKAAGMRAMLEGSEAVDIDPRLSVDPERDVVVDKKGASGFHGTTLAALLRSAGCDTVVLTGATTSGCVRASAVDAVQDGFSVLVPRQAVGDRAQGPHDANLFDIQAKYGDVVELDDALTYLSGTPGQGAPA</sequence>